<protein>
    <submittedName>
        <fullName evidence="2">Uncharacterized protein</fullName>
    </submittedName>
</protein>
<dbReference type="Proteomes" id="UP000198606">
    <property type="component" value="Unassembled WGS sequence"/>
</dbReference>
<keyword evidence="1" id="KW-1133">Transmembrane helix</keyword>
<dbReference type="EMBL" id="FNDG01000026">
    <property type="protein sequence ID" value="SDI85270.1"/>
    <property type="molecule type" value="Genomic_DNA"/>
</dbReference>
<dbReference type="AlphaFoldDB" id="A0A1G8P0D5"/>
<sequence>MKACELAGASPRRLLRASQPDALAMPPTGGFKRQAYLLPAWASLACAMLGVLLPATEFVLLAVWATARRWPRLHGRRGSLAVEPAH</sequence>
<feature type="transmembrane region" description="Helical" evidence="1">
    <location>
        <begin position="40"/>
        <end position="67"/>
    </location>
</feature>
<keyword evidence="1" id="KW-0812">Transmembrane</keyword>
<gene>
    <name evidence="2" type="ORF">SAMN05216588_12665</name>
</gene>
<evidence type="ECO:0000256" key="1">
    <source>
        <dbReference type="SAM" id="Phobius"/>
    </source>
</evidence>
<keyword evidence="1" id="KW-0472">Membrane</keyword>
<accession>A0A1G8P0D5</accession>
<dbReference type="RefSeq" id="WP_084308562.1">
    <property type="nucleotide sequence ID" value="NZ_FNDG01000026.1"/>
</dbReference>
<evidence type="ECO:0000313" key="2">
    <source>
        <dbReference type="EMBL" id="SDI85270.1"/>
    </source>
</evidence>
<reference evidence="2 3" key="1">
    <citation type="submission" date="2016-10" db="EMBL/GenBank/DDBJ databases">
        <authorList>
            <person name="de Groot N.N."/>
        </authorList>
    </citation>
    <scope>NUCLEOTIDE SEQUENCE [LARGE SCALE GENOMIC DNA]</scope>
    <source>
        <strain evidence="2 3">LMG 18387</strain>
    </source>
</reference>
<proteinExistence type="predicted"/>
<organism evidence="2 3">
    <name type="scientific">Phytopseudomonas flavescens</name>
    <dbReference type="NCBI Taxonomy" id="29435"/>
    <lineage>
        <taxon>Bacteria</taxon>
        <taxon>Pseudomonadati</taxon>
        <taxon>Pseudomonadota</taxon>
        <taxon>Gammaproteobacteria</taxon>
        <taxon>Pseudomonadales</taxon>
        <taxon>Pseudomonadaceae</taxon>
        <taxon>Phytopseudomonas</taxon>
    </lineage>
</organism>
<evidence type="ECO:0000313" key="3">
    <source>
        <dbReference type="Proteomes" id="UP000198606"/>
    </source>
</evidence>
<dbReference type="STRING" id="29435.SAMN05216588_12665"/>
<name>A0A1G8P0D5_9GAMM</name>